<dbReference type="AlphaFoldDB" id="A0AAE0K9J5"/>
<evidence type="ECO:0000313" key="1">
    <source>
        <dbReference type="EMBL" id="KAK3372633.1"/>
    </source>
</evidence>
<name>A0AAE0K9J5_9PEZI</name>
<gene>
    <name evidence="1" type="ORF">B0H63DRAFT_485409</name>
</gene>
<protein>
    <submittedName>
        <fullName evidence="1">Uncharacterized protein</fullName>
    </submittedName>
</protein>
<keyword evidence="2" id="KW-1185">Reference proteome</keyword>
<dbReference type="Proteomes" id="UP001285441">
    <property type="component" value="Unassembled WGS sequence"/>
</dbReference>
<sequence>MKLCGNLLNDDIPNPLYCPLHRHSAQHRLHVVPCTFWGHWLLNMHGCTIHHRSAAEALGRVNGLTPCHDPEKCRTTSPERPTPPPTFHAHLANPELTAGLYPQSDTLWFLPPLPDSLLNPTEQEMPSDSVLASDEAALPPWRPGRGLDLYKSSGDLIVVLKSHVMLEAFGNSMRGTVARSLARSRWA</sequence>
<reference evidence="1" key="1">
    <citation type="journal article" date="2023" name="Mol. Phylogenet. Evol.">
        <title>Genome-scale phylogeny and comparative genomics of the fungal order Sordariales.</title>
        <authorList>
            <person name="Hensen N."/>
            <person name="Bonometti L."/>
            <person name="Westerberg I."/>
            <person name="Brannstrom I.O."/>
            <person name="Guillou S."/>
            <person name="Cros-Aarteil S."/>
            <person name="Calhoun S."/>
            <person name="Haridas S."/>
            <person name="Kuo A."/>
            <person name="Mondo S."/>
            <person name="Pangilinan J."/>
            <person name="Riley R."/>
            <person name="LaButti K."/>
            <person name="Andreopoulos B."/>
            <person name="Lipzen A."/>
            <person name="Chen C."/>
            <person name="Yan M."/>
            <person name="Daum C."/>
            <person name="Ng V."/>
            <person name="Clum A."/>
            <person name="Steindorff A."/>
            <person name="Ohm R.A."/>
            <person name="Martin F."/>
            <person name="Silar P."/>
            <person name="Natvig D.O."/>
            <person name="Lalanne C."/>
            <person name="Gautier V."/>
            <person name="Ament-Velasquez S.L."/>
            <person name="Kruys A."/>
            <person name="Hutchinson M.I."/>
            <person name="Powell A.J."/>
            <person name="Barry K."/>
            <person name="Miller A.N."/>
            <person name="Grigoriev I.V."/>
            <person name="Debuchy R."/>
            <person name="Gladieux P."/>
            <person name="Hiltunen Thoren M."/>
            <person name="Johannesson H."/>
        </authorList>
    </citation>
    <scope>NUCLEOTIDE SEQUENCE</scope>
    <source>
        <strain evidence="1">CBS 232.78</strain>
    </source>
</reference>
<dbReference type="EMBL" id="JAULSW010000008">
    <property type="protein sequence ID" value="KAK3372633.1"/>
    <property type="molecule type" value="Genomic_DNA"/>
</dbReference>
<evidence type="ECO:0000313" key="2">
    <source>
        <dbReference type="Proteomes" id="UP001285441"/>
    </source>
</evidence>
<accession>A0AAE0K9J5</accession>
<organism evidence="1 2">
    <name type="scientific">Podospora didyma</name>
    <dbReference type="NCBI Taxonomy" id="330526"/>
    <lineage>
        <taxon>Eukaryota</taxon>
        <taxon>Fungi</taxon>
        <taxon>Dikarya</taxon>
        <taxon>Ascomycota</taxon>
        <taxon>Pezizomycotina</taxon>
        <taxon>Sordariomycetes</taxon>
        <taxon>Sordariomycetidae</taxon>
        <taxon>Sordariales</taxon>
        <taxon>Podosporaceae</taxon>
        <taxon>Podospora</taxon>
    </lineage>
</organism>
<comment type="caution">
    <text evidence="1">The sequence shown here is derived from an EMBL/GenBank/DDBJ whole genome shotgun (WGS) entry which is preliminary data.</text>
</comment>
<proteinExistence type="predicted"/>
<reference evidence="1" key="2">
    <citation type="submission" date="2023-06" db="EMBL/GenBank/DDBJ databases">
        <authorList>
            <consortium name="Lawrence Berkeley National Laboratory"/>
            <person name="Haridas S."/>
            <person name="Hensen N."/>
            <person name="Bonometti L."/>
            <person name="Westerberg I."/>
            <person name="Brannstrom I.O."/>
            <person name="Guillou S."/>
            <person name="Cros-Aarteil S."/>
            <person name="Calhoun S."/>
            <person name="Kuo A."/>
            <person name="Mondo S."/>
            <person name="Pangilinan J."/>
            <person name="Riley R."/>
            <person name="LaButti K."/>
            <person name="Andreopoulos B."/>
            <person name="Lipzen A."/>
            <person name="Chen C."/>
            <person name="Yanf M."/>
            <person name="Daum C."/>
            <person name="Ng V."/>
            <person name="Clum A."/>
            <person name="Steindorff A."/>
            <person name="Ohm R."/>
            <person name="Martin F."/>
            <person name="Silar P."/>
            <person name="Natvig D."/>
            <person name="Lalanne C."/>
            <person name="Gautier V."/>
            <person name="Ament-velasquez S.L."/>
            <person name="Kruys A."/>
            <person name="Hutchinson M.I."/>
            <person name="Powell A.J."/>
            <person name="Barry K."/>
            <person name="Miller A.N."/>
            <person name="Grigoriev I.V."/>
            <person name="Debuchy R."/>
            <person name="Gladieux P."/>
            <person name="Thoren M.H."/>
            <person name="Johannesson H."/>
        </authorList>
    </citation>
    <scope>NUCLEOTIDE SEQUENCE</scope>
    <source>
        <strain evidence="1">CBS 232.78</strain>
    </source>
</reference>